<protein>
    <recommendedName>
        <fullName evidence="3">histidine kinase</fullName>
        <ecNumber evidence="3">2.7.13.3</ecNumber>
    </recommendedName>
</protein>
<feature type="domain" description="HAMP" evidence="14">
    <location>
        <begin position="303"/>
        <end position="358"/>
    </location>
</feature>
<dbReference type="Proteomes" id="UP000665561">
    <property type="component" value="Unassembled WGS sequence"/>
</dbReference>
<dbReference type="InterPro" id="IPR003660">
    <property type="entry name" value="HAMP_dom"/>
</dbReference>
<keyword evidence="8 15" id="KW-0418">Kinase</keyword>
<sequence length="591" mass="65470">MQLREHNNLRNQIFISFTLTIILVLTFAGAFIYGEVSVLLKKSAEKHIQQTAIQANGRLDALLKQVDSLTTQVAVDAYVQKLLSREAEGSRSNFNERQSLLQIANNYMAYSSGISSLELYTIDNKRLFPLDDSSLNRISGDALAAADEKKGRLAWIGIDPRSPDTVLAVRRINLLDHAYSPGGYVVVHINRDYFNMFPSDSAGDRSEARESMLLSDSEGNPILSDMNDETAQAVAAQTGSTVTVGGERMLAVRQHSDVTDWKLVMLLPVEAATEGISVLRTAIYVSIGIAALAFLLLALLLSTMITRPIQQLMRSMRSARFGGLKPLPTTRNPLRTMEINELNHTYNRMVTHMNELIQVVYEKEITQSRTELKALQAQINPHFLFNTLEAFYWSLEEKEEDELAKTILAMSGLFRYVIGSAEAHEEWVTVRDEVEHTRRYLQIMKMRLIDRLHWEIDADEGLLHVPIPKLILQPLVENAILHGVESRIGPGSVTVRVRSSQPGLAAISVSDDGAGMDAETLARLVQSLDAAAPQTSKKGAGVAMFNVQRRLKLHYPGATERGGGLHIESKPGSGTTVGFEITTTLKGEAHL</sequence>
<keyword evidence="16" id="KW-1185">Reference proteome</keyword>
<keyword evidence="12" id="KW-1133">Transmembrane helix</keyword>
<dbReference type="Gene3D" id="6.10.340.10">
    <property type="match status" value="1"/>
</dbReference>
<dbReference type="InterPro" id="IPR050640">
    <property type="entry name" value="Bact_2-comp_sensor_kinase"/>
</dbReference>
<feature type="domain" description="Histidine kinase" evidence="13">
    <location>
        <begin position="471"/>
        <end position="585"/>
    </location>
</feature>
<dbReference type="PROSITE" id="PS50109">
    <property type="entry name" value="HIS_KIN"/>
    <property type="match status" value="1"/>
</dbReference>
<evidence type="ECO:0000256" key="1">
    <source>
        <dbReference type="ARBA" id="ARBA00000085"/>
    </source>
</evidence>
<keyword evidence="9" id="KW-0067">ATP-binding</keyword>
<keyword evidence="11 12" id="KW-0472">Membrane</keyword>
<evidence type="ECO:0000259" key="13">
    <source>
        <dbReference type="PROSITE" id="PS50109"/>
    </source>
</evidence>
<evidence type="ECO:0000256" key="11">
    <source>
        <dbReference type="ARBA" id="ARBA00023136"/>
    </source>
</evidence>
<dbReference type="Gene3D" id="3.30.565.10">
    <property type="entry name" value="Histidine kinase-like ATPase, C-terminal domain"/>
    <property type="match status" value="1"/>
</dbReference>
<evidence type="ECO:0000256" key="8">
    <source>
        <dbReference type="ARBA" id="ARBA00022777"/>
    </source>
</evidence>
<keyword evidence="6" id="KW-0808">Transferase</keyword>
<dbReference type="InterPro" id="IPR003594">
    <property type="entry name" value="HATPase_dom"/>
</dbReference>
<organism evidence="15 16">
    <name type="scientific">Paenibacillus glycinis</name>
    <dbReference type="NCBI Taxonomy" id="2697035"/>
    <lineage>
        <taxon>Bacteria</taxon>
        <taxon>Bacillati</taxon>
        <taxon>Bacillota</taxon>
        <taxon>Bacilli</taxon>
        <taxon>Bacillales</taxon>
        <taxon>Paenibacillaceae</taxon>
        <taxon>Paenibacillus</taxon>
    </lineage>
</organism>
<evidence type="ECO:0000256" key="4">
    <source>
        <dbReference type="ARBA" id="ARBA00022475"/>
    </source>
</evidence>
<dbReference type="Pfam" id="PF06580">
    <property type="entry name" value="His_kinase"/>
    <property type="match status" value="1"/>
</dbReference>
<dbReference type="PROSITE" id="PS50885">
    <property type="entry name" value="HAMP"/>
    <property type="match status" value="1"/>
</dbReference>
<name>A0ABW9XR29_9BACL</name>
<comment type="subcellular location">
    <subcellularLocation>
        <location evidence="2">Cell membrane</location>
        <topology evidence="2">Multi-pass membrane protein</topology>
    </subcellularLocation>
</comment>
<dbReference type="SUPFAM" id="SSF55874">
    <property type="entry name" value="ATPase domain of HSP90 chaperone/DNA topoisomerase II/histidine kinase"/>
    <property type="match status" value="1"/>
</dbReference>
<gene>
    <name evidence="15" type="ORF">GT019_14565</name>
</gene>
<keyword evidence="4" id="KW-1003">Cell membrane</keyword>
<evidence type="ECO:0000313" key="15">
    <source>
        <dbReference type="EMBL" id="NBD25103.1"/>
    </source>
</evidence>
<dbReference type="GO" id="GO:0016301">
    <property type="term" value="F:kinase activity"/>
    <property type="evidence" value="ECO:0007669"/>
    <property type="project" value="UniProtKB-KW"/>
</dbReference>
<evidence type="ECO:0000256" key="10">
    <source>
        <dbReference type="ARBA" id="ARBA00023012"/>
    </source>
</evidence>
<dbReference type="EC" id="2.7.13.3" evidence="3"/>
<evidence type="ECO:0000256" key="12">
    <source>
        <dbReference type="SAM" id="Phobius"/>
    </source>
</evidence>
<proteinExistence type="predicted"/>
<comment type="caution">
    <text evidence="15">The sequence shown here is derived from an EMBL/GenBank/DDBJ whole genome shotgun (WGS) entry which is preliminary data.</text>
</comment>
<dbReference type="PANTHER" id="PTHR34220:SF7">
    <property type="entry name" value="SENSOR HISTIDINE KINASE YPDA"/>
    <property type="match status" value="1"/>
</dbReference>
<evidence type="ECO:0000259" key="14">
    <source>
        <dbReference type="PROSITE" id="PS50885"/>
    </source>
</evidence>
<evidence type="ECO:0000313" key="16">
    <source>
        <dbReference type="Proteomes" id="UP000665561"/>
    </source>
</evidence>
<evidence type="ECO:0000256" key="3">
    <source>
        <dbReference type="ARBA" id="ARBA00012438"/>
    </source>
</evidence>
<evidence type="ECO:0000256" key="6">
    <source>
        <dbReference type="ARBA" id="ARBA00022679"/>
    </source>
</evidence>
<evidence type="ECO:0000256" key="5">
    <source>
        <dbReference type="ARBA" id="ARBA00022553"/>
    </source>
</evidence>
<feature type="transmembrane region" description="Helical" evidence="12">
    <location>
        <begin position="12"/>
        <end position="33"/>
    </location>
</feature>
<dbReference type="PANTHER" id="PTHR34220">
    <property type="entry name" value="SENSOR HISTIDINE KINASE YPDA"/>
    <property type="match status" value="1"/>
</dbReference>
<evidence type="ECO:0000256" key="9">
    <source>
        <dbReference type="ARBA" id="ARBA00022840"/>
    </source>
</evidence>
<dbReference type="InterPro" id="IPR036890">
    <property type="entry name" value="HATPase_C_sf"/>
</dbReference>
<accession>A0ABW9XR29</accession>
<evidence type="ECO:0000256" key="7">
    <source>
        <dbReference type="ARBA" id="ARBA00022741"/>
    </source>
</evidence>
<comment type="catalytic activity">
    <reaction evidence="1">
        <text>ATP + protein L-histidine = ADP + protein N-phospho-L-histidine.</text>
        <dbReference type="EC" id="2.7.13.3"/>
    </reaction>
</comment>
<evidence type="ECO:0000256" key="2">
    <source>
        <dbReference type="ARBA" id="ARBA00004651"/>
    </source>
</evidence>
<dbReference type="InterPro" id="IPR005467">
    <property type="entry name" value="His_kinase_dom"/>
</dbReference>
<dbReference type="Pfam" id="PF02518">
    <property type="entry name" value="HATPase_c"/>
    <property type="match status" value="1"/>
</dbReference>
<reference evidence="15 16" key="1">
    <citation type="submission" date="2020-01" db="EMBL/GenBank/DDBJ databases">
        <title>Paenibacillus soybeanensis sp. nov. isolated from the nodules of soybean (Glycine max(L.) Merr).</title>
        <authorList>
            <person name="Wang H."/>
        </authorList>
    </citation>
    <scope>NUCLEOTIDE SEQUENCE [LARGE SCALE GENOMIC DNA]</scope>
    <source>
        <strain evidence="15 16">T1</strain>
    </source>
</reference>
<keyword evidence="12" id="KW-0812">Transmembrane</keyword>
<keyword evidence="5" id="KW-0597">Phosphoprotein</keyword>
<keyword evidence="10" id="KW-0902">Two-component regulatory system</keyword>
<feature type="transmembrane region" description="Helical" evidence="12">
    <location>
        <begin position="283"/>
        <end position="306"/>
    </location>
</feature>
<keyword evidence="7" id="KW-0547">Nucleotide-binding</keyword>
<dbReference type="EMBL" id="JAAAMV010000010">
    <property type="protein sequence ID" value="NBD25103.1"/>
    <property type="molecule type" value="Genomic_DNA"/>
</dbReference>
<dbReference type="InterPro" id="IPR010559">
    <property type="entry name" value="Sig_transdc_His_kin_internal"/>
</dbReference>